<organism evidence="1 2">
    <name type="scientific">Gossypium stocksii</name>
    <dbReference type="NCBI Taxonomy" id="47602"/>
    <lineage>
        <taxon>Eukaryota</taxon>
        <taxon>Viridiplantae</taxon>
        <taxon>Streptophyta</taxon>
        <taxon>Embryophyta</taxon>
        <taxon>Tracheophyta</taxon>
        <taxon>Spermatophyta</taxon>
        <taxon>Magnoliopsida</taxon>
        <taxon>eudicotyledons</taxon>
        <taxon>Gunneridae</taxon>
        <taxon>Pentapetalae</taxon>
        <taxon>rosids</taxon>
        <taxon>malvids</taxon>
        <taxon>Malvales</taxon>
        <taxon>Malvaceae</taxon>
        <taxon>Malvoideae</taxon>
        <taxon>Gossypium</taxon>
    </lineage>
</organism>
<keyword evidence="2" id="KW-1185">Reference proteome</keyword>
<reference evidence="1 2" key="1">
    <citation type="journal article" date="2021" name="Plant Biotechnol. J.">
        <title>Multi-omics assisted identification of the key and species-specific regulatory components of drought-tolerant mechanisms in Gossypium stocksii.</title>
        <authorList>
            <person name="Yu D."/>
            <person name="Ke L."/>
            <person name="Zhang D."/>
            <person name="Wu Y."/>
            <person name="Sun Y."/>
            <person name="Mei J."/>
            <person name="Sun J."/>
            <person name="Sun Y."/>
        </authorList>
    </citation>
    <scope>NUCLEOTIDE SEQUENCE [LARGE SCALE GENOMIC DNA]</scope>
    <source>
        <strain evidence="2">cv. E1</strain>
        <tissue evidence="1">Leaf</tissue>
    </source>
</reference>
<protein>
    <submittedName>
        <fullName evidence="1">Uncharacterized protein</fullName>
    </submittedName>
</protein>
<dbReference type="AlphaFoldDB" id="A0A9D4ACW9"/>
<proteinExistence type="predicted"/>
<gene>
    <name evidence="1" type="ORF">J1N35_011121</name>
</gene>
<evidence type="ECO:0000313" key="2">
    <source>
        <dbReference type="Proteomes" id="UP000828251"/>
    </source>
</evidence>
<comment type="caution">
    <text evidence="1">The sequence shown here is derived from an EMBL/GenBank/DDBJ whole genome shotgun (WGS) entry which is preliminary data.</text>
</comment>
<sequence length="93" mass="10829">MKEMELGWDAQPRRATTAIQRLQHMLKIYRSQIFFMETKLNVDHMEKVWRRCGFQNGFEIPTDGTCGGLTLGWNGGQLVTLRSFSKNHIDIEI</sequence>
<name>A0A9D4ACW9_9ROSI</name>
<dbReference type="EMBL" id="JAIQCV010000004">
    <property type="protein sequence ID" value="KAH1107353.1"/>
    <property type="molecule type" value="Genomic_DNA"/>
</dbReference>
<accession>A0A9D4ACW9</accession>
<dbReference type="Proteomes" id="UP000828251">
    <property type="component" value="Unassembled WGS sequence"/>
</dbReference>
<evidence type="ECO:0000313" key="1">
    <source>
        <dbReference type="EMBL" id="KAH1107353.1"/>
    </source>
</evidence>
<dbReference type="OrthoDB" id="1750221at2759"/>